<dbReference type="NCBIfam" id="TIGR00088">
    <property type="entry name" value="trmD"/>
    <property type="match status" value="1"/>
</dbReference>
<evidence type="ECO:0000256" key="7">
    <source>
        <dbReference type="ARBA" id="ARBA00022490"/>
    </source>
</evidence>
<dbReference type="GO" id="GO:0002939">
    <property type="term" value="P:tRNA N1-guanine methylation"/>
    <property type="evidence" value="ECO:0007669"/>
    <property type="project" value="TreeGrafter"/>
</dbReference>
<dbReference type="Gene3D" id="1.10.1270.20">
    <property type="entry name" value="tRNA(m1g37)methyltransferase, domain 2"/>
    <property type="match status" value="1"/>
</dbReference>
<comment type="caution">
    <text evidence="18">The sequence shown here is derived from an EMBL/GenBank/DDBJ whole genome shotgun (WGS) entry which is preliminary data.</text>
</comment>
<dbReference type="InterPro" id="IPR002649">
    <property type="entry name" value="tRNA_m1G_MeTrfase_TrmD"/>
</dbReference>
<feature type="binding site" evidence="15">
    <location>
        <begin position="129"/>
        <end position="134"/>
    </location>
    <ligand>
        <name>S-adenosyl-L-methionine</name>
        <dbReference type="ChEBI" id="CHEBI:59789"/>
    </ligand>
</feature>
<comment type="function">
    <text evidence="1 15 16">Specifically methylates guanosine-37 in various tRNAs.</text>
</comment>
<evidence type="ECO:0000256" key="6">
    <source>
        <dbReference type="ARBA" id="ARBA00014679"/>
    </source>
</evidence>
<evidence type="ECO:0000259" key="17">
    <source>
        <dbReference type="Pfam" id="PF01746"/>
    </source>
</evidence>
<dbReference type="CDD" id="cd18080">
    <property type="entry name" value="TrmD-like"/>
    <property type="match status" value="1"/>
</dbReference>
<dbReference type="InterPro" id="IPR023148">
    <property type="entry name" value="tRNA_m1G_MeTrfase_C_sf"/>
</dbReference>
<gene>
    <name evidence="15" type="primary">trmD</name>
    <name evidence="18" type="ORF">Dpep_1847</name>
</gene>
<dbReference type="Gene3D" id="3.40.1280.10">
    <property type="match status" value="1"/>
</dbReference>
<evidence type="ECO:0000256" key="15">
    <source>
        <dbReference type="HAMAP-Rule" id="MF_00605"/>
    </source>
</evidence>
<dbReference type="NCBIfam" id="NF000648">
    <property type="entry name" value="PRK00026.1"/>
    <property type="match status" value="1"/>
</dbReference>
<protein>
    <recommendedName>
        <fullName evidence="6 15">tRNA (guanine-N(1)-)-methyltransferase</fullName>
        <ecNumber evidence="5 15">2.1.1.228</ecNumber>
    </recommendedName>
    <alternativeName>
        <fullName evidence="12 15">M1G-methyltransferase</fullName>
    </alternativeName>
    <alternativeName>
        <fullName evidence="13 15">tRNA [GM37] methyltransferase</fullName>
    </alternativeName>
</protein>
<keyword evidence="9 15" id="KW-0808">Transferase</keyword>
<evidence type="ECO:0000256" key="11">
    <source>
        <dbReference type="ARBA" id="ARBA00022694"/>
    </source>
</evidence>
<comment type="similarity">
    <text evidence="3 15 16">Belongs to the RNA methyltransferase TrmD family.</text>
</comment>
<dbReference type="InterPro" id="IPR029026">
    <property type="entry name" value="tRNA_m1G_MTases_N"/>
</dbReference>
<dbReference type="eggNOG" id="COG0336">
    <property type="taxonomic scope" value="Bacteria"/>
</dbReference>
<comment type="subcellular location">
    <subcellularLocation>
        <location evidence="2 15 16">Cytoplasm</location>
    </subcellularLocation>
</comment>
<dbReference type="STRING" id="469381.Dpep_1847"/>
<dbReference type="InterPro" id="IPR016009">
    <property type="entry name" value="tRNA_MeTrfase_TRMD/TRM10"/>
</dbReference>
<dbReference type="EMBL" id="ABTR02000001">
    <property type="protein sequence ID" value="EFC91871.1"/>
    <property type="molecule type" value="Genomic_DNA"/>
</dbReference>
<dbReference type="Pfam" id="PF01746">
    <property type="entry name" value="tRNA_m1G_MT"/>
    <property type="match status" value="1"/>
</dbReference>
<dbReference type="HAMAP" id="MF_00605">
    <property type="entry name" value="TrmD"/>
    <property type="match status" value="1"/>
</dbReference>
<comment type="subunit">
    <text evidence="4 15 16">Homodimer.</text>
</comment>
<evidence type="ECO:0000256" key="3">
    <source>
        <dbReference type="ARBA" id="ARBA00007630"/>
    </source>
</evidence>
<dbReference type="PANTHER" id="PTHR46417">
    <property type="entry name" value="TRNA (GUANINE-N(1)-)-METHYLTRANSFERASE"/>
    <property type="match status" value="1"/>
</dbReference>
<dbReference type="PaxDb" id="469381-Dpep_1847"/>
<evidence type="ECO:0000256" key="12">
    <source>
        <dbReference type="ARBA" id="ARBA00029736"/>
    </source>
</evidence>
<evidence type="ECO:0000256" key="16">
    <source>
        <dbReference type="RuleBase" id="RU003464"/>
    </source>
</evidence>
<keyword evidence="8 15" id="KW-0489">Methyltransferase</keyword>
<dbReference type="RefSeq" id="WP_005661550.1">
    <property type="nucleotide sequence ID" value="NZ_ABTR02000001.1"/>
</dbReference>
<accession>D2Z8S4</accession>
<dbReference type="EC" id="2.1.1.228" evidence="5 15"/>
<dbReference type="OrthoDB" id="9807416at2"/>
<evidence type="ECO:0000256" key="2">
    <source>
        <dbReference type="ARBA" id="ARBA00004496"/>
    </source>
</evidence>
<evidence type="ECO:0000256" key="8">
    <source>
        <dbReference type="ARBA" id="ARBA00022603"/>
    </source>
</evidence>
<evidence type="ECO:0000256" key="13">
    <source>
        <dbReference type="ARBA" id="ARBA00033392"/>
    </source>
</evidence>
<dbReference type="GO" id="GO:0052906">
    <property type="term" value="F:tRNA (guanine(37)-N1)-methyltransferase activity"/>
    <property type="evidence" value="ECO:0007669"/>
    <property type="project" value="UniProtKB-UniRule"/>
</dbReference>
<evidence type="ECO:0000313" key="18">
    <source>
        <dbReference type="EMBL" id="EFC91871.1"/>
    </source>
</evidence>
<dbReference type="Proteomes" id="UP000006427">
    <property type="component" value="Unassembled WGS sequence"/>
</dbReference>
<keyword evidence="19" id="KW-1185">Reference proteome</keyword>
<evidence type="ECO:0000256" key="4">
    <source>
        <dbReference type="ARBA" id="ARBA00011738"/>
    </source>
</evidence>
<organism evidence="18 19">
    <name type="scientific">Dethiosulfovibrio peptidovorans DSM 11002</name>
    <dbReference type="NCBI Taxonomy" id="469381"/>
    <lineage>
        <taxon>Bacteria</taxon>
        <taxon>Thermotogati</taxon>
        <taxon>Synergistota</taxon>
        <taxon>Synergistia</taxon>
        <taxon>Synergistales</taxon>
        <taxon>Dethiosulfovibrionaceae</taxon>
        <taxon>Dethiosulfovibrio</taxon>
    </lineage>
</organism>
<sequence>MKVTVITAFPEFFRAFFETSIVGRAVERGLLEVDVVDLRDYGEGSYSKIDDYSFGGKGGMVLMAEPLALALEGLKGDPYVVYPSPQGVPLTQETVETLFSKGDVVIVCGHYEGIDERFVSSRVDLELSIGDYVLTGGELPAMVIIDAVSRLVPGVVGKGRSVEEDSFFKGMLDTPHFTRPSSWRGQDVPDVLLSGNDGAIEDWRRREAVRRTLERRPDLLSRSGLLGYMDKNAFLMLPLSEVSSPWEIRSIARSCGFYGVSKLLIPVEDRDTRDSVRSLILREDLGALVKLFPSVARALRWVSDKEKAVPYMVGFNGFNSSGLSWLEIKREILKVSRPVIFMAGGDEKDCDVTMRPVAGDDRSRSALPVQNAISVVLDRFFGWR</sequence>
<evidence type="ECO:0000256" key="10">
    <source>
        <dbReference type="ARBA" id="ARBA00022691"/>
    </source>
</evidence>
<feature type="domain" description="tRNA methyltransferase TRMD/TRM10-type" evidence="17">
    <location>
        <begin position="1"/>
        <end position="221"/>
    </location>
</feature>
<evidence type="ECO:0000256" key="5">
    <source>
        <dbReference type="ARBA" id="ARBA00012807"/>
    </source>
</evidence>
<keyword evidence="11 15" id="KW-0819">tRNA processing</keyword>
<evidence type="ECO:0000256" key="1">
    <source>
        <dbReference type="ARBA" id="ARBA00002634"/>
    </source>
</evidence>
<proteinExistence type="inferred from homology"/>
<dbReference type="FunFam" id="3.40.1280.10:FF:000001">
    <property type="entry name" value="tRNA (guanine-N(1)-)-methyltransferase"/>
    <property type="match status" value="1"/>
</dbReference>
<dbReference type="GO" id="GO:0005829">
    <property type="term" value="C:cytosol"/>
    <property type="evidence" value="ECO:0007669"/>
    <property type="project" value="TreeGrafter"/>
</dbReference>
<dbReference type="AlphaFoldDB" id="D2Z8S4"/>
<keyword evidence="7 15" id="KW-0963">Cytoplasm</keyword>
<dbReference type="SUPFAM" id="SSF75217">
    <property type="entry name" value="alpha/beta knot"/>
    <property type="match status" value="1"/>
</dbReference>
<evidence type="ECO:0000256" key="9">
    <source>
        <dbReference type="ARBA" id="ARBA00022679"/>
    </source>
</evidence>
<dbReference type="PANTHER" id="PTHR46417:SF1">
    <property type="entry name" value="TRNA (GUANINE-N(1)-)-METHYLTRANSFERASE"/>
    <property type="match status" value="1"/>
</dbReference>
<name>D2Z8S4_9BACT</name>
<evidence type="ECO:0000256" key="14">
    <source>
        <dbReference type="ARBA" id="ARBA00047783"/>
    </source>
</evidence>
<feature type="binding site" evidence="15">
    <location>
        <position position="109"/>
    </location>
    <ligand>
        <name>S-adenosyl-L-methionine</name>
        <dbReference type="ChEBI" id="CHEBI:59789"/>
    </ligand>
</feature>
<evidence type="ECO:0000313" key="19">
    <source>
        <dbReference type="Proteomes" id="UP000006427"/>
    </source>
</evidence>
<dbReference type="InterPro" id="IPR029028">
    <property type="entry name" value="Alpha/beta_knot_MTases"/>
</dbReference>
<reference evidence="18 19" key="1">
    <citation type="journal article" date="2010" name="Stand. Genomic Sci.">
        <title>Permanent draft genome sequence of Dethiosulfovibrio peptidovorans type strain (SEBR 4207).</title>
        <authorList>
            <person name="Labutti K."/>
            <person name="Mayilraj S."/>
            <person name="Clum A."/>
            <person name="Lucas S."/>
            <person name="Glavina Del Rio T."/>
            <person name="Nolan M."/>
            <person name="Tice H."/>
            <person name="Cheng J.F."/>
            <person name="Pitluck S."/>
            <person name="Liolios K."/>
            <person name="Ivanova N."/>
            <person name="Mavromatis K."/>
            <person name="Mikhailova N."/>
            <person name="Pati A."/>
            <person name="Goodwin L."/>
            <person name="Chen A."/>
            <person name="Palaniappan K."/>
            <person name="Land M."/>
            <person name="Hauser L."/>
            <person name="Chang Y.J."/>
            <person name="Jeffries C.D."/>
            <person name="Rohde M."/>
            <person name="Spring S."/>
            <person name="Goker M."/>
            <person name="Woyke T."/>
            <person name="Bristow J."/>
            <person name="Eisen J.A."/>
            <person name="Markowitz V."/>
            <person name="Hugenholtz P."/>
            <person name="Kyrpides N.C."/>
            <person name="Klenk H.P."/>
            <person name="Lapidus A."/>
        </authorList>
    </citation>
    <scope>NUCLEOTIDE SEQUENCE [LARGE SCALE GENOMIC DNA]</scope>
    <source>
        <strain evidence="18 19">DSM 11002</strain>
    </source>
</reference>
<keyword evidence="10 15" id="KW-0949">S-adenosyl-L-methionine</keyword>
<comment type="catalytic activity">
    <reaction evidence="14 15 16">
        <text>guanosine(37) in tRNA + S-adenosyl-L-methionine = N(1)-methylguanosine(37) in tRNA + S-adenosyl-L-homocysteine + H(+)</text>
        <dbReference type="Rhea" id="RHEA:36899"/>
        <dbReference type="Rhea" id="RHEA-COMP:10145"/>
        <dbReference type="Rhea" id="RHEA-COMP:10147"/>
        <dbReference type="ChEBI" id="CHEBI:15378"/>
        <dbReference type="ChEBI" id="CHEBI:57856"/>
        <dbReference type="ChEBI" id="CHEBI:59789"/>
        <dbReference type="ChEBI" id="CHEBI:73542"/>
        <dbReference type="ChEBI" id="CHEBI:74269"/>
        <dbReference type="EC" id="2.1.1.228"/>
    </reaction>
</comment>